<keyword evidence="3" id="KW-0949">S-adenosyl-L-methionine</keyword>
<dbReference type="Proteomes" id="UP000239872">
    <property type="component" value="Unassembled WGS sequence"/>
</dbReference>
<dbReference type="InterPro" id="IPR002935">
    <property type="entry name" value="SAM_O-MeTrfase"/>
</dbReference>
<sequence length="215" mass="24136">MTKISLPDTVGPYCAEYTTPEMPVLAALNRETNMKVHGAVMISGHMQGMFLQMMSQAIRPKYILELGTFTGYSAICLAQGLQPGGLLHTIDVDEELEDMAVRYFEEAGLKDKIVTHIGKAAEIIPALKETFDLVFIDADKNNYDLYFDLVIDKLSQGGFILADNVLYEGDVLLPAEQQSKNARAMQRFNDKIRADDRVEQIMLPLRDGMMIIRKK</sequence>
<dbReference type="AlphaFoldDB" id="A0A2S7SWT1"/>
<dbReference type="RefSeq" id="WP_105039795.1">
    <property type="nucleotide sequence ID" value="NZ_PPSL01000003.1"/>
</dbReference>
<evidence type="ECO:0000313" key="5">
    <source>
        <dbReference type="Proteomes" id="UP000239872"/>
    </source>
</evidence>
<dbReference type="GO" id="GO:0008757">
    <property type="term" value="F:S-adenosylmethionine-dependent methyltransferase activity"/>
    <property type="evidence" value="ECO:0007669"/>
    <property type="project" value="TreeGrafter"/>
</dbReference>
<dbReference type="PANTHER" id="PTHR10509:SF14">
    <property type="entry name" value="CAFFEOYL-COA O-METHYLTRANSFERASE 3-RELATED"/>
    <property type="match status" value="1"/>
</dbReference>
<dbReference type="EMBL" id="PPSL01000003">
    <property type="protein sequence ID" value="PQJ11067.1"/>
    <property type="molecule type" value="Genomic_DNA"/>
</dbReference>
<evidence type="ECO:0000256" key="1">
    <source>
        <dbReference type="ARBA" id="ARBA00022603"/>
    </source>
</evidence>
<dbReference type="GO" id="GO:0008171">
    <property type="term" value="F:O-methyltransferase activity"/>
    <property type="evidence" value="ECO:0007669"/>
    <property type="project" value="InterPro"/>
</dbReference>
<comment type="caution">
    <text evidence="4">The sequence shown here is derived from an EMBL/GenBank/DDBJ whole genome shotgun (WGS) entry which is preliminary data.</text>
</comment>
<protein>
    <submittedName>
        <fullName evidence="4">Methyltransferase</fullName>
    </submittedName>
</protein>
<organism evidence="4 5">
    <name type="scientific">Flavipsychrobacter stenotrophus</name>
    <dbReference type="NCBI Taxonomy" id="2077091"/>
    <lineage>
        <taxon>Bacteria</taxon>
        <taxon>Pseudomonadati</taxon>
        <taxon>Bacteroidota</taxon>
        <taxon>Chitinophagia</taxon>
        <taxon>Chitinophagales</taxon>
        <taxon>Chitinophagaceae</taxon>
        <taxon>Flavipsychrobacter</taxon>
    </lineage>
</organism>
<keyword evidence="2 4" id="KW-0808">Transferase</keyword>
<keyword evidence="1 4" id="KW-0489">Methyltransferase</keyword>
<keyword evidence="5" id="KW-1185">Reference proteome</keyword>
<dbReference type="OrthoDB" id="9799672at2"/>
<evidence type="ECO:0000256" key="2">
    <source>
        <dbReference type="ARBA" id="ARBA00022679"/>
    </source>
</evidence>
<evidence type="ECO:0000256" key="3">
    <source>
        <dbReference type="ARBA" id="ARBA00022691"/>
    </source>
</evidence>
<dbReference type="CDD" id="cd02440">
    <property type="entry name" value="AdoMet_MTases"/>
    <property type="match status" value="1"/>
</dbReference>
<dbReference type="PANTHER" id="PTHR10509">
    <property type="entry name" value="O-METHYLTRANSFERASE-RELATED"/>
    <property type="match status" value="1"/>
</dbReference>
<dbReference type="GO" id="GO:0032259">
    <property type="term" value="P:methylation"/>
    <property type="evidence" value="ECO:0007669"/>
    <property type="project" value="UniProtKB-KW"/>
</dbReference>
<reference evidence="4 5" key="1">
    <citation type="submission" date="2018-01" db="EMBL/GenBank/DDBJ databases">
        <title>A novel member of the phylum Bacteroidetes isolated from glacier ice.</title>
        <authorList>
            <person name="Liu Q."/>
            <person name="Xin Y.-H."/>
        </authorList>
    </citation>
    <scope>NUCLEOTIDE SEQUENCE [LARGE SCALE GENOMIC DNA]</scope>
    <source>
        <strain evidence="4 5">RB1R16</strain>
    </source>
</reference>
<accession>A0A2S7SWT1</accession>
<dbReference type="SUPFAM" id="SSF53335">
    <property type="entry name" value="S-adenosyl-L-methionine-dependent methyltransferases"/>
    <property type="match status" value="1"/>
</dbReference>
<dbReference type="InterPro" id="IPR029063">
    <property type="entry name" value="SAM-dependent_MTases_sf"/>
</dbReference>
<dbReference type="PROSITE" id="PS51682">
    <property type="entry name" value="SAM_OMT_I"/>
    <property type="match status" value="1"/>
</dbReference>
<dbReference type="Pfam" id="PF01596">
    <property type="entry name" value="Methyltransf_3"/>
    <property type="match status" value="1"/>
</dbReference>
<evidence type="ECO:0000313" key="4">
    <source>
        <dbReference type="EMBL" id="PQJ11067.1"/>
    </source>
</evidence>
<dbReference type="Gene3D" id="3.40.50.150">
    <property type="entry name" value="Vaccinia Virus protein VP39"/>
    <property type="match status" value="1"/>
</dbReference>
<dbReference type="InterPro" id="IPR050362">
    <property type="entry name" value="Cation-dep_OMT"/>
</dbReference>
<proteinExistence type="predicted"/>
<name>A0A2S7SWT1_9BACT</name>
<gene>
    <name evidence="4" type="ORF">CJD36_013945</name>
</gene>